<evidence type="ECO:0000313" key="3">
    <source>
        <dbReference type="Proteomes" id="UP000320475"/>
    </source>
</evidence>
<evidence type="ECO:0000256" key="1">
    <source>
        <dbReference type="SAM" id="MobiDB-lite"/>
    </source>
</evidence>
<evidence type="ECO:0008006" key="4">
    <source>
        <dbReference type="Google" id="ProtNLM"/>
    </source>
</evidence>
<evidence type="ECO:0000313" key="2">
    <source>
        <dbReference type="EMBL" id="TPX47254.1"/>
    </source>
</evidence>
<accession>A0A507D6Y0</accession>
<dbReference type="PANTHER" id="PTHR46367:SF1">
    <property type="entry name" value="ATAXIN-7-LIKE PROTEIN 3"/>
    <property type="match status" value="1"/>
</dbReference>
<dbReference type="GO" id="GO:0071819">
    <property type="term" value="C:DUBm complex"/>
    <property type="evidence" value="ECO:0007669"/>
    <property type="project" value="TreeGrafter"/>
</dbReference>
<proteinExistence type="predicted"/>
<gene>
    <name evidence="2" type="ORF">SeLEV6574_g02755</name>
</gene>
<dbReference type="GO" id="GO:0003713">
    <property type="term" value="F:transcription coactivator activity"/>
    <property type="evidence" value="ECO:0007669"/>
    <property type="project" value="TreeGrafter"/>
</dbReference>
<dbReference type="Proteomes" id="UP000320475">
    <property type="component" value="Unassembled WGS sequence"/>
</dbReference>
<dbReference type="InterPro" id="IPR051078">
    <property type="entry name" value="SGF11"/>
</dbReference>
<comment type="caution">
    <text evidence="2">The sequence shown here is derived from an EMBL/GenBank/DDBJ whole genome shotgun (WGS) entry which is preliminary data.</text>
</comment>
<feature type="compositionally biased region" description="Low complexity" evidence="1">
    <location>
        <begin position="212"/>
        <end position="225"/>
    </location>
</feature>
<organism evidence="2 3">
    <name type="scientific">Synchytrium endobioticum</name>
    <dbReference type="NCBI Taxonomy" id="286115"/>
    <lineage>
        <taxon>Eukaryota</taxon>
        <taxon>Fungi</taxon>
        <taxon>Fungi incertae sedis</taxon>
        <taxon>Chytridiomycota</taxon>
        <taxon>Chytridiomycota incertae sedis</taxon>
        <taxon>Chytridiomycetes</taxon>
        <taxon>Synchytriales</taxon>
        <taxon>Synchytriaceae</taxon>
        <taxon>Synchytrium</taxon>
    </lineage>
</organism>
<sequence length="268" mass="29240">MATDKLSSMSIFDNMVEEVMMEVIFESHREAKLATSICQICLQQCRCFVQAPNKDVFGQELQTKSSNDQTSCPKCGKVIATMKFMYHLEGCMGLGFGRQSSRVASRRIQDAANGSQGGRAASSSPFDSESDKEGSATERKRRRKKGRNVISDDSDVEYTPGDLTRSKSPSPAKPPIKLKIANKPGKPPRPPSATPSKRTAMSYPPHLPVQRSSSTSSGVSDTKPSPGSRAGRHSNQNGALDTVDQALFKQQSEFVDVTGDEMFRNIVL</sequence>
<dbReference type="VEuPathDB" id="FungiDB:SeMB42_g05862"/>
<dbReference type="OrthoDB" id="21557at2759"/>
<dbReference type="PANTHER" id="PTHR46367">
    <property type="entry name" value="ATAXIN-7-LIKE PROTEIN 3"/>
    <property type="match status" value="1"/>
</dbReference>
<dbReference type="AlphaFoldDB" id="A0A507D6Y0"/>
<dbReference type="GO" id="GO:0006357">
    <property type="term" value="P:regulation of transcription by RNA polymerase II"/>
    <property type="evidence" value="ECO:0007669"/>
    <property type="project" value="TreeGrafter"/>
</dbReference>
<feature type="compositionally biased region" description="Basic and acidic residues" evidence="1">
    <location>
        <begin position="129"/>
        <end position="138"/>
    </location>
</feature>
<feature type="region of interest" description="Disordered" evidence="1">
    <location>
        <begin position="106"/>
        <end position="241"/>
    </location>
</feature>
<dbReference type="EMBL" id="QEAM01000081">
    <property type="protein sequence ID" value="TPX47254.1"/>
    <property type="molecule type" value="Genomic_DNA"/>
</dbReference>
<reference evidence="2 3" key="1">
    <citation type="journal article" date="2019" name="Sci. Rep.">
        <title>Comparative genomics of chytrid fungi reveal insights into the obligate biotrophic and pathogenic lifestyle of Synchytrium endobioticum.</title>
        <authorList>
            <person name="van de Vossenberg B.T.L.H."/>
            <person name="Warris S."/>
            <person name="Nguyen H.D.T."/>
            <person name="van Gent-Pelzer M.P.E."/>
            <person name="Joly D.L."/>
            <person name="van de Geest H.C."/>
            <person name="Bonants P.J.M."/>
            <person name="Smith D.S."/>
            <person name="Levesque C.A."/>
            <person name="van der Lee T.A.J."/>
        </authorList>
    </citation>
    <scope>NUCLEOTIDE SEQUENCE [LARGE SCALE GENOMIC DNA]</scope>
    <source>
        <strain evidence="2 3">LEV6574</strain>
    </source>
</reference>
<protein>
    <recommendedName>
        <fullName evidence="4">SAGA-associated factor 11</fullName>
    </recommendedName>
</protein>
<dbReference type="GO" id="GO:0000124">
    <property type="term" value="C:SAGA complex"/>
    <property type="evidence" value="ECO:0007669"/>
    <property type="project" value="TreeGrafter"/>
</dbReference>
<feature type="compositionally biased region" description="Low complexity" evidence="1">
    <location>
        <begin position="166"/>
        <end position="184"/>
    </location>
</feature>
<name>A0A507D6Y0_9FUNG</name>